<feature type="compositionally biased region" description="Polar residues" evidence="1">
    <location>
        <begin position="97"/>
        <end position="135"/>
    </location>
</feature>
<gene>
    <name evidence="3" type="ORF">EAE98_001601</name>
</gene>
<reference evidence="3 4" key="1">
    <citation type="journal article" date="2020" name="Genome Biol. Evol.">
        <title>Comparative genomics of Sclerotiniaceae.</title>
        <authorList>
            <person name="Valero Jimenez C.A."/>
            <person name="Steentjes M."/>
            <person name="Scholten O.E."/>
            <person name="Van Kan J.A.L."/>
        </authorList>
    </citation>
    <scope>NUCLEOTIDE SEQUENCE [LARGE SCALE GENOMIC DNA]</scope>
    <source>
        <strain evidence="3 4">B1</strain>
    </source>
</reference>
<dbReference type="SUPFAM" id="SSF53098">
    <property type="entry name" value="Ribonuclease H-like"/>
    <property type="match status" value="1"/>
</dbReference>
<dbReference type="SMART" id="SM01163">
    <property type="entry name" value="DUF1785"/>
    <property type="match status" value="1"/>
</dbReference>
<evidence type="ECO:0000259" key="2">
    <source>
        <dbReference type="PROSITE" id="PS50822"/>
    </source>
</evidence>
<evidence type="ECO:0000313" key="4">
    <source>
        <dbReference type="Proteomes" id="UP000783213"/>
    </source>
</evidence>
<dbReference type="InterPro" id="IPR014811">
    <property type="entry name" value="ArgoL1"/>
</dbReference>
<accession>A0ABQ7IYS1</accession>
<dbReference type="EMBL" id="RCSX01000003">
    <property type="protein sequence ID" value="KAF7937287.1"/>
    <property type="molecule type" value="Genomic_DNA"/>
</dbReference>
<dbReference type="PROSITE" id="PS50822">
    <property type="entry name" value="PIWI"/>
    <property type="match status" value="1"/>
</dbReference>
<dbReference type="RefSeq" id="XP_038814205.1">
    <property type="nucleotide sequence ID" value="XM_038949220.1"/>
</dbReference>
<dbReference type="InterPro" id="IPR036085">
    <property type="entry name" value="PAZ_dom_sf"/>
</dbReference>
<dbReference type="Gene3D" id="2.170.260.10">
    <property type="entry name" value="paz domain"/>
    <property type="match status" value="1"/>
</dbReference>
<evidence type="ECO:0000256" key="1">
    <source>
        <dbReference type="SAM" id="MobiDB-lite"/>
    </source>
</evidence>
<protein>
    <recommendedName>
        <fullName evidence="2">Piwi domain-containing protein</fullName>
    </recommendedName>
</protein>
<feature type="domain" description="Piwi" evidence="2">
    <location>
        <begin position="697"/>
        <end position="1019"/>
    </location>
</feature>
<dbReference type="InterPro" id="IPR003165">
    <property type="entry name" value="Piwi"/>
</dbReference>
<dbReference type="Proteomes" id="UP000783213">
    <property type="component" value="Unassembled WGS sequence"/>
</dbReference>
<dbReference type="GeneID" id="62228375"/>
<proteinExistence type="predicted"/>
<feature type="region of interest" description="Disordered" evidence="1">
    <location>
        <begin position="96"/>
        <end position="139"/>
    </location>
</feature>
<dbReference type="Pfam" id="PF02171">
    <property type="entry name" value="Piwi"/>
    <property type="match status" value="1"/>
</dbReference>
<dbReference type="Gene3D" id="3.30.420.10">
    <property type="entry name" value="Ribonuclease H-like superfamily/Ribonuclease H"/>
    <property type="match status" value="1"/>
</dbReference>
<dbReference type="Pfam" id="PF08699">
    <property type="entry name" value="ArgoL1"/>
    <property type="match status" value="1"/>
</dbReference>
<organism evidence="3 4">
    <name type="scientific">Botrytis deweyae</name>
    <dbReference type="NCBI Taxonomy" id="2478750"/>
    <lineage>
        <taxon>Eukaryota</taxon>
        <taxon>Fungi</taxon>
        <taxon>Dikarya</taxon>
        <taxon>Ascomycota</taxon>
        <taxon>Pezizomycotina</taxon>
        <taxon>Leotiomycetes</taxon>
        <taxon>Helotiales</taxon>
        <taxon>Sclerotiniaceae</taxon>
        <taxon>Botrytis</taxon>
    </lineage>
</organism>
<keyword evidence="4" id="KW-1185">Reference proteome</keyword>
<dbReference type="InterPro" id="IPR012337">
    <property type="entry name" value="RNaseH-like_sf"/>
</dbReference>
<dbReference type="SMART" id="SM00950">
    <property type="entry name" value="Piwi"/>
    <property type="match status" value="1"/>
</dbReference>
<dbReference type="PANTHER" id="PTHR22891">
    <property type="entry name" value="EUKARYOTIC TRANSLATION INITIATION FACTOR 2C"/>
    <property type="match status" value="1"/>
</dbReference>
<dbReference type="Gene3D" id="3.40.50.2300">
    <property type="match status" value="1"/>
</dbReference>
<evidence type="ECO:0000313" key="3">
    <source>
        <dbReference type="EMBL" id="KAF7937287.1"/>
    </source>
</evidence>
<name>A0ABQ7IYS1_9HELO</name>
<dbReference type="InterPro" id="IPR036397">
    <property type="entry name" value="RNaseH_sf"/>
</dbReference>
<sequence>MSSEERKCSKCPNAPENTQHYTNSCKKHWQSWKDQVCDICFSPDHSCSLCPELNGNQYTICSICGHLHSQIACSFIEAPDPMQYTKEKYEAYMRQNPPKNQPQIVPSTSSAGPSQSVPSTATSGPQVQSHATQAQPLPPGSIKLVADFIPPAKTAKEVEEEKRASGFQKLVHRQATAVENTGAHLPAPVQSNYFKVTFNSDLDLRRYRIHLDKIDKKNVVKRELRRTLIEELLLQVPPSGIWVSDYSEYIVSVGKLYDELTDVPGATVEITHHRHGRDQTWVPMHSLIVYEGPFQRDALNTHVSSSGSTFVPDADLRMLNIISWFRINGYASPHAPLFDGFRVGNRFYPSVGGVIPYHKVPLDGDAKFLIRTGFYTSMRPAVGSVLLNVNTVTSAFFPPVILSTWIRLFWQQEIPPVNERSNLIGLRVTFVGDGANPKTRVIRDVNGSDVSQVTFTPRDANGTPGQVTSVYDHMRNKYRLLRFNSSACCLNMGTATYQKWYPADNLRIVAGQIFKKILPDDLGSSMIKIAQCEPESSKRLILNGALPSLGIPATTGSFSQFGLSINDEFVEVVPKYLRQPILEFGEGSQFRISTQPKNKSSWMLKDNDRIFRFADTGNSIPNLHIIRLRSHDNASVDQVRKFAQDLGWKIGNYGVTLTGSAIISDASSSPNRRLFCARLDGALRTLRSRNGNRKSRLLLVVVPDRDICTYANIKWWGDCVAGIPTICITKKVLTKGKFFNNRFKRDIGVISNISLKINFKSGGTSHFLNDVASQRIFWAGAKANTMIVGADVSHAGKGRDATCPSMAGVVATCDQLCSQYFASARLQENNTESIADLADMIGERLDKYRTANNNSLPEHILFYRDGVSESQYGMVVNDEIPLIKAGCKAAGGRGGRGGNWCPKITLLVVGKRHHTRFFPKLAKNDQYNNNLSSGLVIDSGVVTPNHFSFYLQSHDSALGTARSAHYIVIINESDYTPEQIQETTNTICFTGSRAFKALSVCTPAKYADILCDRMRCYMKPALDNDFAATSPNDLTFYRNNTGIWIDPQQNRTNPWHPDLNDLMFYL</sequence>
<dbReference type="SUPFAM" id="SSF101690">
    <property type="entry name" value="PAZ domain"/>
    <property type="match status" value="1"/>
</dbReference>
<comment type="caution">
    <text evidence="3">The sequence shown here is derived from an EMBL/GenBank/DDBJ whole genome shotgun (WGS) entry which is preliminary data.</text>
</comment>